<dbReference type="InterPro" id="IPR036388">
    <property type="entry name" value="WH-like_DNA-bd_sf"/>
</dbReference>
<dbReference type="Gene3D" id="1.10.10.10">
    <property type="entry name" value="Winged helix-like DNA-binding domain superfamily/Winged helix DNA-binding domain"/>
    <property type="match status" value="1"/>
</dbReference>
<dbReference type="PANTHER" id="PTHR33164">
    <property type="entry name" value="TRANSCRIPTIONAL REGULATOR, MARR FAMILY"/>
    <property type="match status" value="1"/>
</dbReference>
<feature type="domain" description="HTH marR-type" evidence="2">
    <location>
        <begin position="10"/>
        <end position="142"/>
    </location>
</feature>
<dbReference type="AlphaFoldDB" id="A0A917GZ94"/>
<dbReference type="SMART" id="SM00347">
    <property type="entry name" value="HTH_MARR"/>
    <property type="match status" value="1"/>
</dbReference>
<dbReference type="GO" id="GO:0003700">
    <property type="term" value="F:DNA-binding transcription factor activity"/>
    <property type="evidence" value="ECO:0007669"/>
    <property type="project" value="InterPro"/>
</dbReference>
<dbReference type="EMBL" id="BMFR01000001">
    <property type="protein sequence ID" value="GGG62264.1"/>
    <property type="molecule type" value="Genomic_DNA"/>
</dbReference>
<keyword evidence="4" id="KW-1185">Reference proteome</keyword>
<reference evidence="3" key="2">
    <citation type="submission" date="2020-09" db="EMBL/GenBank/DDBJ databases">
        <authorList>
            <person name="Sun Q."/>
            <person name="Zhou Y."/>
        </authorList>
    </citation>
    <scope>NUCLEOTIDE SEQUENCE</scope>
    <source>
        <strain evidence="3">CGMCC 1.12754</strain>
    </source>
</reference>
<dbReference type="InterPro" id="IPR036390">
    <property type="entry name" value="WH_DNA-bd_sf"/>
</dbReference>
<reference evidence="3" key="1">
    <citation type="journal article" date="2014" name="Int. J. Syst. Evol. Microbiol.">
        <title>Complete genome sequence of Corynebacterium casei LMG S-19264T (=DSM 44701T), isolated from a smear-ripened cheese.</title>
        <authorList>
            <consortium name="US DOE Joint Genome Institute (JGI-PGF)"/>
            <person name="Walter F."/>
            <person name="Albersmeier A."/>
            <person name="Kalinowski J."/>
            <person name="Ruckert C."/>
        </authorList>
    </citation>
    <scope>NUCLEOTIDE SEQUENCE</scope>
    <source>
        <strain evidence="3">CGMCC 1.12754</strain>
    </source>
</reference>
<evidence type="ECO:0000256" key="1">
    <source>
        <dbReference type="ARBA" id="ARBA00023125"/>
    </source>
</evidence>
<dbReference type="Pfam" id="PF01047">
    <property type="entry name" value="MarR"/>
    <property type="match status" value="1"/>
</dbReference>
<protein>
    <submittedName>
        <fullName evidence="3">HTH-type transcriptional regulator YsmB</fullName>
    </submittedName>
</protein>
<dbReference type="PROSITE" id="PS50995">
    <property type="entry name" value="HTH_MARR_2"/>
    <property type="match status" value="1"/>
</dbReference>
<dbReference type="Proteomes" id="UP000622860">
    <property type="component" value="Unassembled WGS sequence"/>
</dbReference>
<accession>A0A917GZ94</accession>
<dbReference type="SUPFAM" id="SSF46785">
    <property type="entry name" value="Winged helix' DNA-binding domain"/>
    <property type="match status" value="1"/>
</dbReference>
<evidence type="ECO:0000259" key="2">
    <source>
        <dbReference type="PROSITE" id="PS50995"/>
    </source>
</evidence>
<comment type="caution">
    <text evidence="3">The sequence shown here is derived from an EMBL/GenBank/DDBJ whole genome shotgun (WGS) entry which is preliminary data.</text>
</comment>
<name>A0A917GZ94_9BACI</name>
<proteinExistence type="predicted"/>
<sequence length="150" mass="17341">MANNITVEVIADLEKRLRYIAGDIKQNGRKILANYPITSPQFIALQWLLEEGDMTIGELSNKNGLAFSTTTDLVDRMEKNKLVERVRDSNDRRVVRIHVLKKGKTIIEEVILERQKYLGEIVQNFSLEQTNTLNELLTFLHQQMKSVNEK</sequence>
<evidence type="ECO:0000313" key="4">
    <source>
        <dbReference type="Proteomes" id="UP000622860"/>
    </source>
</evidence>
<dbReference type="PANTHER" id="PTHR33164:SF99">
    <property type="entry name" value="MARR FAMILY REGULATORY PROTEIN"/>
    <property type="match status" value="1"/>
</dbReference>
<dbReference type="GO" id="GO:0003677">
    <property type="term" value="F:DNA binding"/>
    <property type="evidence" value="ECO:0007669"/>
    <property type="project" value="UniProtKB-KW"/>
</dbReference>
<keyword evidence="1" id="KW-0238">DNA-binding</keyword>
<dbReference type="InterPro" id="IPR039422">
    <property type="entry name" value="MarR/SlyA-like"/>
</dbReference>
<dbReference type="PRINTS" id="PR00598">
    <property type="entry name" value="HTHMARR"/>
</dbReference>
<evidence type="ECO:0000313" key="3">
    <source>
        <dbReference type="EMBL" id="GGG62264.1"/>
    </source>
</evidence>
<organism evidence="3 4">
    <name type="scientific">Virgibacillus oceani</name>
    <dbReference type="NCBI Taxonomy" id="1479511"/>
    <lineage>
        <taxon>Bacteria</taxon>
        <taxon>Bacillati</taxon>
        <taxon>Bacillota</taxon>
        <taxon>Bacilli</taxon>
        <taxon>Bacillales</taxon>
        <taxon>Bacillaceae</taxon>
        <taxon>Virgibacillus</taxon>
    </lineage>
</organism>
<dbReference type="InterPro" id="IPR000835">
    <property type="entry name" value="HTH_MarR-typ"/>
</dbReference>
<dbReference type="GO" id="GO:0006950">
    <property type="term" value="P:response to stress"/>
    <property type="evidence" value="ECO:0007669"/>
    <property type="project" value="TreeGrafter"/>
</dbReference>
<dbReference type="RefSeq" id="WP_188453480.1">
    <property type="nucleotide sequence ID" value="NZ_BMFR01000001.1"/>
</dbReference>
<gene>
    <name evidence="3" type="primary">ysmB</name>
    <name evidence="3" type="ORF">GCM10011398_01960</name>
</gene>